<dbReference type="GO" id="GO:0030091">
    <property type="term" value="P:protein repair"/>
    <property type="evidence" value="ECO:0007669"/>
    <property type="project" value="InterPro"/>
</dbReference>
<evidence type="ECO:0000256" key="5">
    <source>
        <dbReference type="ARBA" id="ARBA00048488"/>
    </source>
</evidence>
<dbReference type="GO" id="GO:0005737">
    <property type="term" value="C:cytoplasm"/>
    <property type="evidence" value="ECO:0007669"/>
    <property type="project" value="TreeGrafter"/>
</dbReference>
<dbReference type="SUPFAM" id="SSF51316">
    <property type="entry name" value="Mss4-like"/>
    <property type="match status" value="1"/>
</dbReference>
<protein>
    <recommendedName>
        <fullName evidence="6">Peptide-methionine (R)-S-oxide reductase</fullName>
        <ecNumber evidence="6">1.8.4.12</ecNumber>
    </recommendedName>
</protein>
<name>A0A8T1MPI2_CLOSI</name>
<dbReference type="InterPro" id="IPR028427">
    <property type="entry name" value="Met_Sox_Rdtase_MsrB"/>
</dbReference>
<evidence type="ECO:0000256" key="3">
    <source>
        <dbReference type="ARBA" id="ARBA00022833"/>
    </source>
</evidence>
<evidence type="ECO:0000313" key="9">
    <source>
        <dbReference type="Proteomes" id="UP000286415"/>
    </source>
</evidence>
<gene>
    <name evidence="8" type="ORF">CSKR_112996</name>
</gene>
<dbReference type="Proteomes" id="UP000286415">
    <property type="component" value="Unassembled WGS sequence"/>
</dbReference>
<reference evidence="8 9" key="1">
    <citation type="journal article" date="2018" name="Biotechnol. Adv.">
        <title>Improved genomic resources and new bioinformatic workflow for the carcinogenic parasite Clonorchis sinensis: Biotechnological implications.</title>
        <authorList>
            <person name="Wang D."/>
            <person name="Korhonen P.K."/>
            <person name="Gasser R.B."/>
            <person name="Young N.D."/>
        </authorList>
    </citation>
    <scope>NUCLEOTIDE SEQUENCE [LARGE SCALE GENOMIC DNA]</scope>
    <source>
        <strain evidence="8">Cs-k2</strain>
    </source>
</reference>
<comment type="similarity">
    <text evidence="1 6">Belongs to the MsrB Met sulfoxide reductase family.</text>
</comment>
<evidence type="ECO:0000256" key="2">
    <source>
        <dbReference type="ARBA" id="ARBA00022723"/>
    </source>
</evidence>
<evidence type="ECO:0000256" key="6">
    <source>
        <dbReference type="RuleBase" id="RU365044"/>
    </source>
</evidence>
<dbReference type="InterPro" id="IPR002579">
    <property type="entry name" value="Met_Sox_Rdtase_MsrB_dom"/>
</dbReference>
<dbReference type="Pfam" id="PF01641">
    <property type="entry name" value="SelR"/>
    <property type="match status" value="1"/>
</dbReference>
<dbReference type="PANTHER" id="PTHR10173:SF52">
    <property type="entry name" value="METHIONINE-R-SULFOXIDE REDUCTASE B1"/>
    <property type="match status" value="1"/>
</dbReference>
<comment type="function">
    <text evidence="6">Methionine-sulfoxide reductase that specifically reduces methionine (R)-sulfoxide back to methionine. While in many cases methionine oxidation is the result of random oxidation following oxidative stress, methionine oxidation is also a post-translational modification that takes place on specific residues.</text>
</comment>
<dbReference type="AlphaFoldDB" id="A0A8T1MPI2"/>
<dbReference type="Gene3D" id="2.170.150.20">
    <property type="entry name" value="Peptide methionine sulfoxide reductase"/>
    <property type="match status" value="1"/>
</dbReference>
<dbReference type="InterPro" id="IPR011057">
    <property type="entry name" value="Mss4-like_sf"/>
</dbReference>
<proteinExistence type="inferred from homology"/>
<comment type="cofactor">
    <cofactor evidence="6">
        <name>Zn(2+)</name>
        <dbReference type="ChEBI" id="CHEBI:29105"/>
    </cofactor>
    <text evidence="6">Binds 1 zinc ion per subunit.</text>
</comment>
<keyword evidence="3 6" id="KW-0862">Zinc</keyword>
<dbReference type="EC" id="1.8.4.12" evidence="6"/>
<feature type="domain" description="MsrB" evidence="7">
    <location>
        <begin position="166"/>
        <end position="295"/>
    </location>
</feature>
<dbReference type="FunFam" id="2.170.150.20:FF:000001">
    <property type="entry name" value="Peptide methionine sulfoxide reductase MsrB"/>
    <property type="match status" value="1"/>
</dbReference>
<comment type="catalytic activity">
    <reaction evidence="5 6">
        <text>L-methionyl-[protein] + [thioredoxin]-disulfide + H2O = L-methionyl-(R)-S-oxide-[protein] + [thioredoxin]-dithiol</text>
        <dbReference type="Rhea" id="RHEA:24164"/>
        <dbReference type="Rhea" id="RHEA-COMP:10698"/>
        <dbReference type="Rhea" id="RHEA-COMP:10700"/>
        <dbReference type="Rhea" id="RHEA-COMP:12313"/>
        <dbReference type="Rhea" id="RHEA-COMP:12314"/>
        <dbReference type="ChEBI" id="CHEBI:15377"/>
        <dbReference type="ChEBI" id="CHEBI:16044"/>
        <dbReference type="ChEBI" id="CHEBI:29950"/>
        <dbReference type="ChEBI" id="CHEBI:45764"/>
        <dbReference type="ChEBI" id="CHEBI:50058"/>
        <dbReference type="EC" id="1.8.4.12"/>
    </reaction>
</comment>
<dbReference type="GO" id="GO:0033743">
    <property type="term" value="F:peptide-methionine (R)-S-oxide reductase activity"/>
    <property type="evidence" value="ECO:0007669"/>
    <property type="project" value="UniProtKB-EC"/>
</dbReference>
<evidence type="ECO:0000256" key="4">
    <source>
        <dbReference type="ARBA" id="ARBA00023002"/>
    </source>
</evidence>
<reference evidence="8 9" key="2">
    <citation type="journal article" date="2021" name="Genomics">
        <title>High-quality reference genome for Clonorchis sinensis.</title>
        <authorList>
            <person name="Young N.D."/>
            <person name="Stroehlein A.J."/>
            <person name="Kinkar L."/>
            <person name="Wang T."/>
            <person name="Sohn W.M."/>
            <person name="Chang B.C.H."/>
            <person name="Kaur P."/>
            <person name="Weisz D."/>
            <person name="Dudchenko O."/>
            <person name="Aiden E.L."/>
            <person name="Korhonen P.K."/>
            <person name="Gasser R.B."/>
        </authorList>
    </citation>
    <scope>NUCLEOTIDE SEQUENCE [LARGE SCALE GENOMIC DNA]</scope>
    <source>
        <strain evidence="8">Cs-k2</strain>
    </source>
</reference>
<evidence type="ECO:0000313" key="8">
    <source>
        <dbReference type="EMBL" id="KAG5451307.1"/>
    </source>
</evidence>
<dbReference type="NCBIfam" id="TIGR00357">
    <property type="entry name" value="peptide-methionine (R)-S-oxide reductase MsrB"/>
    <property type="match status" value="1"/>
</dbReference>
<keyword evidence="9" id="KW-1185">Reference proteome</keyword>
<keyword evidence="2 6" id="KW-0479">Metal-binding</keyword>
<dbReference type="PANTHER" id="PTHR10173">
    <property type="entry name" value="METHIONINE SULFOXIDE REDUCTASE"/>
    <property type="match status" value="1"/>
</dbReference>
<dbReference type="GO" id="GO:0046872">
    <property type="term" value="F:metal ion binding"/>
    <property type="evidence" value="ECO:0007669"/>
    <property type="project" value="UniProtKB-KW"/>
</dbReference>
<dbReference type="OrthoDB" id="44061at2759"/>
<evidence type="ECO:0000259" key="7">
    <source>
        <dbReference type="PROSITE" id="PS51790"/>
    </source>
</evidence>
<comment type="caution">
    <text evidence="8">The sequence shown here is derived from an EMBL/GenBank/DDBJ whole genome shotgun (WGS) entry which is preliminary data.</text>
</comment>
<evidence type="ECO:0000256" key="1">
    <source>
        <dbReference type="ARBA" id="ARBA00007174"/>
    </source>
</evidence>
<sequence>MDGEGTYCCLTTIIPRCLHLQTLIQAIWVTLFWCLDGMQPEGSTRTRILPGLQSLDRIRDAEVGFEPRTFRSKAATSSMKIKRATRSAVTLFRCLDGMQPEGSTRTRILPGLQSLDRSRDAEVGSCVILQIAKLLRFLAITRYSKLSSVWSALSSTRRHMSARKPDSEWKKILTPEQYAVAREKETERPFTGAFHDHKEPGDYVCCCCGAKLFSSSAKFDSGCGWPSFYEAAGAKGRDETGSNIARMDDNSLGMNRIEVLCKECDAHLGHVFEDGPKPTGLRYCINSASLNFKKKEQS</sequence>
<organism evidence="8 9">
    <name type="scientific">Clonorchis sinensis</name>
    <name type="common">Chinese liver fluke</name>
    <dbReference type="NCBI Taxonomy" id="79923"/>
    <lineage>
        <taxon>Eukaryota</taxon>
        <taxon>Metazoa</taxon>
        <taxon>Spiralia</taxon>
        <taxon>Lophotrochozoa</taxon>
        <taxon>Platyhelminthes</taxon>
        <taxon>Trematoda</taxon>
        <taxon>Digenea</taxon>
        <taxon>Opisthorchiida</taxon>
        <taxon>Opisthorchiata</taxon>
        <taxon>Opisthorchiidae</taxon>
        <taxon>Clonorchis</taxon>
    </lineage>
</organism>
<keyword evidence="4 6" id="KW-0560">Oxidoreductase</keyword>
<dbReference type="PROSITE" id="PS51790">
    <property type="entry name" value="MSRB"/>
    <property type="match status" value="1"/>
</dbReference>
<dbReference type="GO" id="GO:0006979">
    <property type="term" value="P:response to oxidative stress"/>
    <property type="evidence" value="ECO:0007669"/>
    <property type="project" value="InterPro"/>
</dbReference>
<accession>A0A8T1MPI2</accession>
<dbReference type="EMBL" id="NIRI02000042">
    <property type="protein sequence ID" value="KAG5451307.1"/>
    <property type="molecule type" value="Genomic_DNA"/>
</dbReference>